<evidence type="ECO:0000256" key="1">
    <source>
        <dbReference type="SAM" id="MobiDB-lite"/>
    </source>
</evidence>
<evidence type="ECO:0000313" key="3">
    <source>
        <dbReference type="Proteomes" id="UP001596496"/>
    </source>
</evidence>
<dbReference type="Proteomes" id="UP001596496">
    <property type="component" value="Unassembled WGS sequence"/>
</dbReference>
<dbReference type="EMBL" id="JBHTCG010000005">
    <property type="protein sequence ID" value="MFC7382358.1"/>
    <property type="molecule type" value="Genomic_DNA"/>
</dbReference>
<accession>A0ABW2P3H9</accession>
<sequence length="48" mass="5030">MTELVSVITDGGTVIYLESDPYRKDEAPRSPVDPSGSEPAAPAPADRA</sequence>
<gene>
    <name evidence="2" type="ORF">ACFQSB_09110</name>
</gene>
<reference evidence="3" key="1">
    <citation type="journal article" date="2019" name="Int. J. Syst. Evol. Microbiol.">
        <title>The Global Catalogue of Microorganisms (GCM) 10K type strain sequencing project: providing services to taxonomists for standard genome sequencing and annotation.</title>
        <authorList>
            <consortium name="The Broad Institute Genomics Platform"/>
            <consortium name="The Broad Institute Genome Sequencing Center for Infectious Disease"/>
            <person name="Wu L."/>
            <person name="Ma J."/>
        </authorList>
    </citation>
    <scope>NUCLEOTIDE SEQUENCE [LARGE SCALE GENOMIC DNA]</scope>
    <source>
        <strain evidence="3">CECT 7649</strain>
    </source>
</reference>
<protein>
    <submittedName>
        <fullName evidence="2">Uncharacterized protein</fullName>
    </submittedName>
</protein>
<keyword evidence="3" id="KW-1185">Reference proteome</keyword>
<evidence type="ECO:0000313" key="2">
    <source>
        <dbReference type="EMBL" id="MFC7382358.1"/>
    </source>
</evidence>
<comment type="caution">
    <text evidence="2">The sequence shown here is derived from an EMBL/GenBank/DDBJ whole genome shotgun (WGS) entry which is preliminary data.</text>
</comment>
<proteinExistence type="predicted"/>
<feature type="region of interest" description="Disordered" evidence="1">
    <location>
        <begin position="19"/>
        <end position="48"/>
    </location>
</feature>
<name>A0ABW2P3H9_9ACTN</name>
<feature type="compositionally biased region" description="Low complexity" evidence="1">
    <location>
        <begin position="39"/>
        <end position="48"/>
    </location>
</feature>
<dbReference type="RefSeq" id="WP_380825579.1">
    <property type="nucleotide sequence ID" value="NZ_JBHTCG010000005.1"/>
</dbReference>
<organism evidence="2 3">
    <name type="scientific">Sphaerisporangium rhizosphaerae</name>
    <dbReference type="NCBI Taxonomy" id="2269375"/>
    <lineage>
        <taxon>Bacteria</taxon>
        <taxon>Bacillati</taxon>
        <taxon>Actinomycetota</taxon>
        <taxon>Actinomycetes</taxon>
        <taxon>Streptosporangiales</taxon>
        <taxon>Streptosporangiaceae</taxon>
        <taxon>Sphaerisporangium</taxon>
    </lineage>
</organism>